<comment type="caution">
    <text evidence="3">The sequence shown here is derived from an EMBL/GenBank/DDBJ whole genome shotgun (WGS) entry which is preliminary data.</text>
</comment>
<evidence type="ECO:0000259" key="2">
    <source>
        <dbReference type="PROSITE" id="PS50191"/>
    </source>
</evidence>
<evidence type="ECO:0000313" key="3">
    <source>
        <dbReference type="EMBL" id="KAJ9693600.1"/>
    </source>
</evidence>
<dbReference type="Pfam" id="PF00650">
    <property type="entry name" value="CRAL_TRIO"/>
    <property type="match status" value="1"/>
</dbReference>
<dbReference type="AlphaFoldDB" id="A0AA38ZQV0"/>
<dbReference type="GO" id="GO:0008526">
    <property type="term" value="F:phosphatidylinositol transfer activity"/>
    <property type="evidence" value="ECO:0007669"/>
    <property type="project" value="TreeGrafter"/>
</dbReference>
<dbReference type="Pfam" id="PF03765">
    <property type="entry name" value="CRAL_TRIO_N"/>
    <property type="match status" value="1"/>
</dbReference>
<dbReference type="SMART" id="SM00516">
    <property type="entry name" value="SEC14"/>
    <property type="match status" value="1"/>
</dbReference>
<dbReference type="InterPro" id="IPR052578">
    <property type="entry name" value="PI_Transfer_CRAL-TRIO"/>
</dbReference>
<dbReference type="EMBL" id="JARBHA010000008">
    <property type="protein sequence ID" value="KAJ9693600.1"/>
    <property type="molecule type" value="Genomic_DNA"/>
</dbReference>
<dbReference type="InterPro" id="IPR036273">
    <property type="entry name" value="CRAL/TRIO_N_dom_sf"/>
</dbReference>
<name>A0AA38ZQV0_VITRO</name>
<proteinExistence type="predicted"/>
<keyword evidence="4" id="KW-1185">Reference proteome</keyword>
<feature type="compositionally biased region" description="Basic and acidic residues" evidence="1">
    <location>
        <begin position="305"/>
        <end position="320"/>
    </location>
</feature>
<evidence type="ECO:0000313" key="4">
    <source>
        <dbReference type="Proteomes" id="UP001168098"/>
    </source>
</evidence>
<dbReference type="PANTHER" id="PTHR45824">
    <property type="entry name" value="GH16843P"/>
    <property type="match status" value="1"/>
</dbReference>
<feature type="domain" description="CRAL-TRIO" evidence="2">
    <location>
        <begin position="85"/>
        <end position="248"/>
    </location>
</feature>
<sequence>MKKMSSKKVRGSAGEKTLSPEEQEAKINEIRKLIGPATSKVPVPCSDDIISRCLRARNWNTKKATKMLKDTIKWRMEHKPEKIRWEDIAQEAETGKIYRANYHDKQGRTVLVMRPGFQNTNSTKGQIRYLVYCIENALMNLNPDQEEMVWLIDFQGWTMSSISMRVTRETANILQDHYPERLGLAILYNPPKIFESFWTMVRPFLQTETYQKVKFVYSNDAASLKKMEELFDMDTLESSFGGRNSTGFNYETYAKQMMEDDKKMANFISSGCSSLHFQPSFMASEASDGGGIASSHENPPVSCKDVPKIEADMPKEMQKG</sequence>
<evidence type="ECO:0000256" key="1">
    <source>
        <dbReference type="SAM" id="MobiDB-lite"/>
    </source>
</evidence>
<dbReference type="SUPFAM" id="SSF46938">
    <property type="entry name" value="CRAL/TRIO N-terminal domain"/>
    <property type="match status" value="1"/>
</dbReference>
<protein>
    <recommendedName>
        <fullName evidence="2">CRAL-TRIO domain-containing protein</fullName>
    </recommendedName>
</protein>
<dbReference type="InterPro" id="IPR036865">
    <property type="entry name" value="CRAL-TRIO_dom_sf"/>
</dbReference>
<accession>A0AA38ZQV0</accession>
<dbReference type="Gene3D" id="3.40.525.10">
    <property type="entry name" value="CRAL-TRIO lipid binding domain"/>
    <property type="match status" value="1"/>
</dbReference>
<feature type="region of interest" description="Disordered" evidence="1">
    <location>
        <begin position="1"/>
        <end position="23"/>
    </location>
</feature>
<dbReference type="PROSITE" id="PS50191">
    <property type="entry name" value="CRAL_TRIO"/>
    <property type="match status" value="1"/>
</dbReference>
<feature type="region of interest" description="Disordered" evidence="1">
    <location>
        <begin position="286"/>
        <end position="320"/>
    </location>
</feature>
<dbReference type="SMART" id="SM01100">
    <property type="entry name" value="CRAL_TRIO_N"/>
    <property type="match status" value="1"/>
</dbReference>
<dbReference type="InterPro" id="IPR011074">
    <property type="entry name" value="CRAL/TRIO_N_dom"/>
</dbReference>
<dbReference type="PANTHER" id="PTHR45824:SF18">
    <property type="entry name" value="OS01G0264700 PROTEIN"/>
    <property type="match status" value="1"/>
</dbReference>
<organism evidence="3 4">
    <name type="scientific">Vitis rotundifolia</name>
    <name type="common">Muscadine grape</name>
    <dbReference type="NCBI Taxonomy" id="103349"/>
    <lineage>
        <taxon>Eukaryota</taxon>
        <taxon>Viridiplantae</taxon>
        <taxon>Streptophyta</taxon>
        <taxon>Embryophyta</taxon>
        <taxon>Tracheophyta</taxon>
        <taxon>Spermatophyta</taxon>
        <taxon>Magnoliopsida</taxon>
        <taxon>eudicotyledons</taxon>
        <taxon>Gunneridae</taxon>
        <taxon>Pentapetalae</taxon>
        <taxon>rosids</taxon>
        <taxon>Vitales</taxon>
        <taxon>Vitaceae</taxon>
        <taxon>Viteae</taxon>
        <taxon>Vitis</taxon>
    </lineage>
</organism>
<dbReference type="FunFam" id="3.40.525.10:FF:000008">
    <property type="entry name" value="Phosphatidylinositol transfer protein 3"/>
    <property type="match status" value="1"/>
</dbReference>
<dbReference type="InterPro" id="IPR001251">
    <property type="entry name" value="CRAL-TRIO_dom"/>
</dbReference>
<gene>
    <name evidence="3" type="ORF">PVL29_009521</name>
</gene>
<dbReference type="CDD" id="cd00170">
    <property type="entry name" value="SEC14"/>
    <property type="match status" value="1"/>
</dbReference>
<dbReference type="SUPFAM" id="SSF52087">
    <property type="entry name" value="CRAL/TRIO domain"/>
    <property type="match status" value="1"/>
</dbReference>
<reference evidence="3 4" key="1">
    <citation type="journal article" date="2023" name="BMC Biotechnol.">
        <title>Vitis rotundifolia cv Carlos genome sequencing.</title>
        <authorList>
            <person name="Huff M."/>
            <person name="Hulse-Kemp A."/>
            <person name="Scheffler B."/>
            <person name="Youngblood R."/>
            <person name="Simpson S."/>
            <person name="Babiker E."/>
            <person name="Staton M."/>
        </authorList>
    </citation>
    <scope>NUCLEOTIDE SEQUENCE [LARGE SCALE GENOMIC DNA]</scope>
    <source>
        <tissue evidence="3">Leaf</tissue>
    </source>
</reference>
<dbReference type="Proteomes" id="UP001168098">
    <property type="component" value="Unassembled WGS sequence"/>
</dbReference>
<feature type="compositionally biased region" description="Basic residues" evidence="1">
    <location>
        <begin position="1"/>
        <end position="10"/>
    </location>
</feature>